<keyword evidence="1" id="KW-0812">Transmembrane</keyword>
<proteinExistence type="predicted"/>
<dbReference type="AlphaFoldDB" id="A0A2N0YYH1"/>
<dbReference type="InterPro" id="IPR035985">
    <property type="entry name" value="Ubiquitin-activating_enz"/>
</dbReference>
<evidence type="ECO:0000256" key="1">
    <source>
        <dbReference type="SAM" id="Phobius"/>
    </source>
</evidence>
<protein>
    <submittedName>
        <fullName evidence="3">Protein hesA</fullName>
    </submittedName>
</protein>
<dbReference type="PANTHER" id="PTHR10953">
    <property type="entry name" value="UBIQUITIN-ACTIVATING ENZYME E1"/>
    <property type="match status" value="1"/>
</dbReference>
<dbReference type="PANTHER" id="PTHR10953:SF102">
    <property type="entry name" value="ADENYLYLTRANSFERASE AND SULFURTRANSFERASE MOCS3"/>
    <property type="match status" value="1"/>
</dbReference>
<dbReference type="InterPro" id="IPR000594">
    <property type="entry name" value="ThiF_NAD_FAD-bd"/>
</dbReference>
<dbReference type="GO" id="GO:0016779">
    <property type="term" value="F:nucleotidyltransferase activity"/>
    <property type="evidence" value="ECO:0007669"/>
    <property type="project" value="TreeGrafter"/>
</dbReference>
<dbReference type="Pfam" id="PF00899">
    <property type="entry name" value="ThiF"/>
    <property type="match status" value="1"/>
</dbReference>
<dbReference type="Proteomes" id="UP000233375">
    <property type="component" value="Unassembled WGS sequence"/>
</dbReference>
<dbReference type="SUPFAM" id="SSF69572">
    <property type="entry name" value="Activating enzymes of the ubiquitin-like proteins"/>
    <property type="match status" value="1"/>
</dbReference>
<keyword evidence="1" id="KW-1133">Transmembrane helix</keyword>
<dbReference type="GO" id="GO:0004792">
    <property type="term" value="F:thiosulfate-cyanide sulfurtransferase activity"/>
    <property type="evidence" value="ECO:0007669"/>
    <property type="project" value="TreeGrafter"/>
</dbReference>
<keyword evidence="4" id="KW-1185">Reference proteome</keyword>
<feature type="transmembrane region" description="Helical" evidence="1">
    <location>
        <begin position="35"/>
        <end position="55"/>
    </location>
</feature>
<gene>
    <name evidence="3" type="ORF">CWS01_17885</name>
</gene>
<dbReference type="OrthoDB" id="9804286at2"/>
<dbReference type="RefSeq" id="WP_101178547.1">
    <property type="nucleotide sequence ID" value="NZ_PISE01000044.1"/>
</dbReference>
<accession>A0A2N0YYH1</accession>
<dbReference type="GO" id="GO:0005737">
    <property type="term" value="C:cytoplasm"/>
    <property type="evidence" value="ECO:0007669"/>
    <property type="project" value="TreeGrafter"/>
</dbReference>
<evidence type="ECO:0000313" key="3">
    <source>
        <dbReference type="EMBL" id="PKG22303.1"/>
    </source>
</evidence>
<dbReference type="EMBL" id="PISE01000044">
    <property type="protein sequence ID" value="PKG22303.1"/>
    <property type="molecule type" value="Genomic_DNA"/>
</dbReference>
<name>A0A2N0YYH1_9BACI</name>
<dbReference type="Gene3D" id="3.40.50.720">
    <property type="entry name" value="NAD(P)-binding Rossmann-like Domain"/>
    <property type="match status" value="1"/>
</dbReference>
<dbReference type="GO" id="GO:0008641">
    <property type="term" value="F:ubiquitin-like modifier activating enzyme activity"/>
    <property type="evidence" value="ECO:0007669"/>
    <property type="project" value="InterPro"/>
</dbReference>
<dbReference type="InterPro" id="IPR045886">
    <property type="entry name" value="ThiF/MoeB/HesA"/>
</dbReference>
<keyword evidence="1" id="KW-0472">Membrane</keyword>
<feature type="domain" description="THIF-type NAD/FAD binding fold" evidence="2">
    <location>
        <begin position="17"/>
        <end position="245"/>
    </location>
</feature>
<organism evidence="3 4">
    <name type="scientific">Niallia nealsonii</name>
    <dbReference type="NCBI Taxonomy" id="115979"/>
    <lineage>
        <taxon>Bacteria</taxon>
        <taxon>Bacillati</taxon>
        <taxon>Bacillota</taxon>
        <taxon>Bacilli</taxon>
        <taxon>Bacillales</taxon>
        <taxon>Bacillaceae</taxon>
        <taxon>Niallia</taxon>
    </lineage>
</organism>
<comment type="caution">
    <text evidence="3">The sequence shown here is derived from an EMBL/GenBank/DDBJ whole genome shotgun (WGS) entry which is preliminary data.</text>
</comment>
<sequence>MSPSITENNNIDAYNRYSRQLKLLGTEGQQKLKNAAVFIAGIGGLGGTAAIYLAAAGIGKLIIAHEGNIILPDLNRQILMDSKKIGEERVQCAVESLKKINPEVKIEAYSQRIHYETSYPLVSAADIVVDARYDFPERYALNKLCVDIGKPMIEAAMSGFEISITTIKPNETACLACIFPERDKKWKPFGFPVLGATSGIAGCMAALEVIKVLTGIGEPYYNKLYHFDSLQFQSAAFSLKRNPFCKHCANKGEGAYA</sequence>
<evidence type="ECO:0000313" key="4">
    <source>
        <dbReference type="Proteomes" id="UP000233375"/>
    </source>
</evidence>
<evidence type="ECO:0000259" key="2">
    <source>
        <dbReference type="Pfam" id="PF00899"/>
    </source>
</evidence>
<reference evidence="3 4" key="1">
    <citation type="journal article" date="2003" name="Int. J. Syst. Evol. Microbiol.">
        <title>Bacillus nealsonii sp. nov., isolated from a spacecraft-assembly facility, whose spores are gamma-radiation resistant.</title>
        <authorList>
            <person name="Venkateswaran K."/>
            <person name="Kempf M."/>
            <person name="Chen F."/>
            <person name="Satomi M."/>
            <person name="Nicholson W."/>
            <person name="Kern R."/>
        </authorList>
    </citation>
    <scope>NUCLEOTIDE SEQUENCE [LARGE SCALE GENOMIC DNA]</scope>
    <source>
        <strain evidence="3 4">FO-92</strain>
    </source>
</reference>
<dbReference type="CDD" id="cd00757">
    <property type="entry name" value="ThiF_MoeB_HesA_family"/>
    <property type="match status" value="1"/>
</dbReference>